<dbReference type="PROSITE" id="PS50253">
    <property type="entry name" value="COX3"/>
    <property type="match status" value="1"/>
</dbReference>
<geneLocation type="mitochondrion" evidence="11"/>
<feature type="transmembrane region" description="Helical" evidence="9">
    <location>
        <begin position="34"/>
        <end position="52"/>
    </location>
</feature>
<evidence type="ECO:0000256" key="3">
    <source>
        <dbReference type="ARBA" id="ARBA00015944"/>
    </source>
</evidence>
<protein>
    <recommendedName>
        <fullName evidence="3 8">Cytochrome c oxidase subunit 3</fullName>
    </recommendedName>
</protein>
<evidence type="ECO:0000256" key="7">
    <source>
        <dbReference type="ARBA" id="ARBA00023136"/>
    </source>
</evidence>
<comment type="similarity">
    <text evidence="2 8">Belongs to the cytochrome c oxidase subunit 3 family.</text>
</comment>
<dbReference type="InterPro" id="IPR024791">
    <property type="entry name" value="Cyt_c/ubiquinol_Oxase_su3"/>
</dbReference>
<dbReference type="RefSeq" id="YP_009176387.1">
    <property type="nucleotide sequence ID" value="NC_028201.1"/>
</dbReference>
<gene>
    <name evidence="11" type="primary">cox3</name>
</gene>
<comment type="function">
    <text evidence="8">Component of the cytochrome c oxidase, the last enzyme in the mitochondrial electron transport chain which drives oxidative phosphorylation. The respiratory chain contains 3 multisubunit complexes succinate dehydrogenase (complex II, CII), ubiquinol-cytochrome c oxidoreductase (cytochrome b-c1 complex, complex III, CIII) and cytochrome c oxidase (complex IV, CIV), that cooperate to transfer electrons derived from NADH and succinate to molecular oxygen, creating an electrochemical gradient over the inner membrane that drives transmembrane transport and the ATP synthase. Cytochrome c oxidase is the component of the respiratory chain that catalyzes the reduction of oxygen to water. Electrons originating from reduced cytochrome c in the intermembrane space (IMS) are transferred via the dinuclear copper A center (CU(A)) of subunit 2 and heme A of subunit 1 to the active site in subunit 1, a binuclear center (BNC) formed by heme A3 and copper B (CU(B)). The BNC reduces molecular oxygen to 2 water molecules using 4 electrons from cytochrome c in the IMS and 4 protons from the mitochondrial matrix.</text>
</comment>
<dbReference type="InterPro" id="IPR000298">
    <property type="entry name" value="Cyt_c_oxidase-like_su3"/>
</dbReference>
<feature type="transmembrane region" description="Helical" evidence="9">
    <location>
        <begin position="233"/>
        <end position="252"/>
    </location>
</feature>
<dbReference type="Pfam" id="PF00510">
    <property type="entry name" value="COX3"/>
    <property type="match status" value="1"/>
</dbReference>
<feature type="transmembrane region" description="Helical" evidence="9">
    <location>
        <begin position="9"/>
        <end position="28"/>
    </location>
</feature>
<dbReference type="InterPro" id="IPR035973">
    <property type="entry name" value="Cyt_c_oxidase_su3-like_sf"/>
</dbReference>
<dbReference type="Gene3D" id="1.20.120.80">
    <property type="entry name" value="Cytochrome c oxidase, subunit III, four-helix bundle"/>
    <property type="match status" value="1"/>
</dbReference>
<keyword evidence="6 9" id="KW-1133">Transmembrane helix</keyword>
<comment type="subcellular location">
    <subcellularLocation>
        <location evidence="1">Membrane</location>
        <topology evidence="1">Multi-pass membrane protein</topology>
    </subcellularLocation>
</comment>
<keyword evidence="8 11" id="KW-0496">Mitochondrion</keyword>
<dbReference type="PANTHER" id="PTHR11403:SF7">
    <property type="entry name" value="CYTOCHROME C OXIDASE SUBUNIT 3"/>
    <property type="match status" value="1"/>
</dbReference>
<feature type="transmembrane region" description="Helical" evidence="9">
    <location>
        <begin position="73"/>
        <end position="94"/>
    </location>
</feature>
<dbReference type="PANTHER" id="PTHR11403">
    <property type="entry name" value="CYTOCHROME C OXIDASE SUBUNIT III"/>
    <property type="match status" value="1"/>
</dbReference>
<keyword evidence="5" id="KW-1278">Translocase</keyword>
<dbReference type="GO" id="GO:0004129">
    <property type="term" value="F:cytochrome-c oxidase activity"/>
    <property type="evidence" value="ECO:0007669"/>
    <property type="project" value="InterPro"/>
</dbReference>
<dbReference type="GO" id="GO:0016020">
    <property type="term" value="C:membrane"/>
    <property type="evidence" value="ECO:0007669"/>
    <property type="project" value="UniProtKB-SubCell"/>
</dbReference>
<name>A0A0P0C6R3_9PLAT</name>
<keyword evidence="4 8" id="KW-0812">Transmembrane</keyword>
<evidence type="ECO:0000256" key="1">
    <source>
        <dbReference type="ARBA" id="ARBA00004141"/>
    </source>
</evidence>
<keyword evidence="7 9" id="KW-0472">Membrane</keyword>
<evidence type="ECO:0000256" key="8">
    <source>
        <dbReference type="RuleBase" id="RU003375"/>
    </source>
</evidence>
<organism evidence="11">
    <name type="scientific">Prosthiostomum siphunculus</name>
    <dbReference type="NCBI Taxonomy" id="983679"/>
    <lineage>
        <taxon>Eukaryota</taxon>
        <taxon>Metazoa</taxon>
        <taxon>Spiralia</taxon>
        <taxon>Lophotrochozoa</taxon>
        <taxon>Platyhelminthes</taxon>
        <taxon>Rhabditophora</taxon>
        <taxon>Polycladida</taxon>
        <taxon>Cotylea</taxon>
        <taxon>Prosthiostomidae</taxon>
        <taxon>Prosthiostomum</taxon>
    </lineage>
</organism>
<evidence type="ECO:0000313" key="11">
    <source>
        <dbReference type="EMBL" id="ALI86952.1"/>
    </source>
</evidence>
<evidence type="ECO:0000259" key="10">
    <source>
        <dbReference type="PROSITE" id="PS50253"/>
    </source>
</evidence>
<reference evidence="11" key="1">
    <citation type="journal article" date="2015" name="Gene">
        <title>Characterization of the complete mitochondrial genomes from Polycladida (Platyhelminthes) using next-generation sequencing.</title>
        <authorList>
            <person name="Teresa Aguado M."/>
            <person name="Grande C."/>
            <person name="Gerth M."/>
            <person name="Bleidorn C."/>
            <person name="Norena C."/>
        </authorList>
    </citation>
    <scope>NUCLEOTIDE SEQUENCE</scope>
</reference>
<feature type="transmembrane region" description="Helical" evidence="9">
    <location>
        <begin position="154"/>
        <end position="176"/>
    </location>
</feature>
<dbReference type="CDD" id="cd01665">
    <property type="entry name" value="Cyt_c_Oxidase_III"/>
    <property type="match status" value="1"/>
</dbReference>
<dbReference type="Gene3D" id="1.10.287.70">
    <property type="match status" value="1"/>
</dbReference>
<proteinExistence type="inferred from homology"/>
<dbReference type="SUPFAM" id="SSF81452">
    <property type="entry name" value="Cytochrome c oxidase subunit III-like"/>
    <property type="match status" value="1"/>
</dbReference>
<feature type="transmembrane region" description="Helical" evidence="9">
    <location>
        <begin position="188"/>
        <end position="213"/>
    </location>
</feature>
<dbReference type="GeneID" id="26120667"/>
<dbReference type="CTD" id="4514"/>
<evidence type="ECO:0000256" key="6">
    <source>
        <dbReference type="ARBA" id="ARBA00022989"/>
    </source>
</evidence>
<evidence type="ECO:0000256" key="5">
    <source>
        <dbReference type="ARBA" id="ARBA00022967"/>
    </source>
</evidence>
<accession>A0A0P0C6R3</accession>
<dbReference type="InterPro" id="IPR013833">
    <property type="entry name" value="Cyt_c_oxidase_su3_a-hlx"/>
</dbReference>
<dbReference type="GO" id="GO:0019646">
    <property type="term" value="P:aerobic electron transport chain"/>
    <property type="evidence" value="ECO:0007669"/>
    <property type="project" value="InterPro"/>
</dbReference>
<evidence type="ECO:0000256" key="2">
    <source>
        <dbReference type="ARBA" id="ARBA00010581"/>
    </source>
</evidence>
<reference evidence="11" key="2">
    <citation type="submission" date="2015-08" db="EMBL/GenBank/DDBJ databases">
        <authorList>
            <person name="Babu N.S."/>
            <person name="Beckwith C.J."/>
            <person name="Beseler K.G."/>
            <person name="Brison A."/>
            <person name="Carone J.V."/>
            <person name="Caskin T.P."/>
            <person name="Diamond M."/>
            <person name="Durham M.E."/>
            <person name="Foxe J.M."/>
            <person name="Go M."/>
            <person name="Henderson B.A."/>
            <person name="Jones I.B."/>
            <person name="McGettigan J.A."/>
            <person name="Micheletti S.J."/>
            <person name="Nasrallah M.E."/>
            <person name="Ortiz D."/>
            <person name="Piller C.R."/>
            <person name="Privatt S.R."/>
            <person name="Schneider S.L."/>
            <person name="Sharp S."/>
            <person name="Smith T.C."/>
            <person name="Stanton J.D."/>
            <person name="Ullery H.E."/>
            <person name="Wilson R.J."/>
            <person name="Serrano M.G."/>
            <person name="Buck G."/>
            <person name="Lee V."/>
            <person name="Wang Y."/>
            <person name="Carvalho R."/>
            <person name="Voegtly L."/>
            <person name="Shi R."/>
            <person name="Duckworth R."/>
            <person name="Johnson A."/>
            <person name="Loviza R."/>
            <person name="Walstead R."/>
            <person name="Shah Z."/>
            <person name="Kiflezghi M."/>
            <person name="Wade K."/>
            <person name="Ball S.L."/>
            <person name="Bradley K.W."/>
            <person name="Asai D.J."/>
            <person name="Bowman C.A."/>
            <person name="Russell D.A."/>
            <person name="Pope W.H."/>
            <person name="Jacobs-Sera D."/>
            <person name="Hendrix R.W."/>
            <person name="Hatfull G.F."/>
        </authorList>
    </citation>
    <scope>NUCLEOTIDE SEQUENCE</scope>
</reference>
<dbReference type="EMBL" id="KT363736">
    <property type="protein sequence ID" value="ALI86952.1"/>
    <property type="molecule type" value="Genomic_DNA"/>
</dbReference>
<evidence type="ECO:0000256" key="9">
    <source>
        <dbReference type="SAM" id="Phobius"/>
    </source>
</evidence>
<dbReference type="AlphaFoldDB" id="A0A0P0C6R3"/>
<evidence type="ECO:0000256" key="4">
    <source>
        <dbReference type="ARBA" id="ARBA00022692"/>
    </source>
</evidence>
<feature type="domain" description="Heme-copper oxidase subunit III family profile" evidence="10">
    <location>
        <begin position="1"/>
        <end position="253"/>
    </location>
</feature>
<dbReference type="InterPro" id="IPR033945">
    <property type="entry name" value="Cyt_c_oxase_su3_dom"/>
</dbReference>
<sequence length="253" mass="28246">MHTPSSSPWPAVIVVAVINLAGGAILTWHYNINLNLRVGLIFMSIILLTWFYDMYKEMNTGGHNSVSSVNVRFAMVLFIASEVLFFAGFFWGYFHSCWKPEEANGAWATEEYGVVVMNPLGLPLQNTLILLGSGVCCTLAHENLLRGKYSKAGFYIYITVGLGAFFVACQAVEYISSGFSGNTSSYGTLFFLLTGFHGLHVFIGASLLILAMIRLGGSNFSEEKHVYLEAAAWYWHFVDVVWLGLYLFIYWYG</sequence>